<dbReference type="FunFam" id="1.10.10.10:FF:000001">
    <property type="entry name" value="LysR family transcriptional regulator"/>
    <property type="match status" value="1"/>
</dbReference>
<dbReference type="PRINTS" id="PR00039">
    <property type="entry name" value="HTHLYSR"/>
</dbReference>
<dbReference type="Gene3D" id="3.40.190.290">
    <property type="match status" value="1"/>
</dbReference>
<evidence type="ECO:0000256" key="1">
    <source>
        <dbReference type="ARBA" id="ARBA00009437"/>
    </source>
</evidence>
<protein>
    <submittedName>
        <fullName evidence="6">LysR family transcriptional regulator</fullName>
    </submittedName>
</protein>
<evidence type="ECO:0000256" key="2">
    <source>
        <dbReference type="ARBA" id="ARBA00023015"/>
    </source>
</evidence>
<accession>A0A2W5QC75</accession>
<dbReference type="GO" id="GO:0003677">
    <property type="term" value="F:DNA binding"/>
    <property type="evidence" value="ECO:0007669"/>
    <property type="project" value="UniProtKB-KW"/>
</dbReference>
<feature type="domain" description="HTH lysR-type" evidence="5">
    <location>
        <begin position="1"/>
        <end position="58"/>
    </location>
</feature>
<evidence type="ECO:0000313" key="7">
    <source>
        <dbReference type="Proteomes" id="UP000249185"/>
    </source>
</evidence>
<keyword evidence="3" id="KW-0238">DNA-binding</keyword>
<comment type="similarity">
    <text evidence="1">Belongs to the LysR transcriptional regulatory family.</text>
</comment>
<evidence type="ECO:0000259" key="5">
    <source>
        <dbReference type="PROSITE" id="PS50931"/>
    </source>
</evidence>
<dbReference type="EMBL" id="QFPW01000009">
    <property type="protein sequence ID" value="PZQ49020.1"/>
    <property type="molecule type" value="Genomic_DNA"/>
</dbReference>
<dbReference type="SUPFAM" id="SSF46785">
    <property type="entry name" value="Winged helix' DNA-binding domain"/>
    <property type="match status" value="1"/>
</dbReference>
<dbReference type="GO" id="GO:0003700">
    <property type="term" value="F:DNA-binding transcription factor activity"/>
    <property type="evidence" value="ECO:0007669"/>
    <property type="project" value="InterPro"/>
</dbReference>
<dbReference type="PANTHER" id="PTHR30419:SF31">
    <property type="entry name" value="BLR3139 PROTEIN"/>
    <property type="match status" value="1"/>
</dbReference>
<keyword evidence="2" id="KW-0805">Transcription regulation</keyword>
<evidence type="ECO:0000313" key="6">
    <source>
        <dbReference type="EMBL" id="PZQ49020.1"/>
    </source>
</evidence>
<dbReference type="GO" id="GO:0005829">
    <property type="term" value="C:cytosol"/>
    <property type="evidence" value="ECO:0007669"/>
    <property type="project" value="TreeGrafter"/>
</dbReference>
<organism evidence="6 7">
    <name type="scientific">Rhodovulum sulfidophilum</name>
    <name type="common">Rhodobacter sulfidophilus</name>
    <dbReference type="NCBI Taxonomy" id="35806"/>
    <lineage>
        <taxon>Bacteria</taxon>
        <taxon>Pseudomonadati</taxon>
        <taxon>Pseudomonadota</taxon>
        <taxon>Alphaproteobacteria</taxon>
        <taxon>Rhodobacterales</taxon>
        <taxon>Paracoccaceae</taxon>
        <taxon>Rhodovulum</taxon>
    </lineage>
</organism>
<dbReference type="Gene3D" id="1.10.10.10">
    <property type="entry name" value="Winged helix-like DNA-binding domain superfamily/Winged helix DNA-binding domain"/>
    <property type="match status" value="1"/>
</dbReference>
<dbReference type="PANTHER" id="PTHR30419">
    <property type="entry name" value="HTH-TYPE TRANSCRIPTIONAL REGULATOR YBHD"/>
    <property type="match status" value="1"/>
</dbReference>
<dbReference type="InterPro" id="IPR050950">
    <property type="entry name" value="HTH-type_LysR_regulators"/>
</dbReference>
<reference evidence="6 7" key="1">
    <citation type="submission" date="2017-08" db="EMBL/GenBank/DDBJ databases">
        <title>Infants hospitalized years apart are colonized by the same room-sourced microbial strains.</title>
        <authorList>
            <person name="Brooks B."/>
            <person name="Olm M.R."/>
            <person name="Firek B.A."/>
            <person name="Baker R."/>
            <person name="Thomas B.C."/>
            <person name="Morowitz M.J."/>
            <person name="Banfield J.F."/>
        </authorList>
    </citation>
    <scope>NUCLEOTIDE SEQUENCE [LARGE SCALE GENOMIC DNA]</scope>
    <source>
        <strain evidence="6">S2_005_002_R2_34</strain>
    </source>
</reference>
<dbReference type="Pfam" id="PF03466">
    <property type="entry name" value="LysR_substrate"/>
    <property type="match status" value="1"/>
</dbReference>
<dbReference type="InterPro" id="IPR005119">
    <property type="entry name" value="LysR_subst-bd"/>
</dbReference>
<dbReference type="AlphaFoldDB" id="A0A2W5QC75"/>
<name>A0A2W5QC75_RHOSU</name>
<evidence type="ECO:0000256" key="3">
    <source>
        <dbReference type="ARBA" id="ARBA00023125"/>
    </source>
</evidence>
<keyword evidence="4" id="KW-0804">Transcription</keyword>
<comment type="caution">
    <text evidence="6">The sequence shown here is derived from an EMBL/GenBank/DDBJ whole genome shotgun (WGS) entry which is preliminary data.</text>
</comment>
<gene>
    <name evidence="6" type="ORF">DI556_12805</name>
</gene>
<evidence type="ECO:0000256" key="4">
    <source>
        <dbReference type="ARBA" id="ARBA00023163"/>
    </source>
</evidence>
<dbReference type="Proteomes" id="UP000249185">
    <property type="component" value="Unassembled WGS sequence"/>
</dbReference>
<dbReference type="InterPro" id="IPR036390">
    <property type="entry name" value="WH_DNA-bd_sf"/>
</dbReference>
<dbReference type="PROSITE" id="PS50931">
    <property type="entry name" value="HTH_LYSR"/>
    <property type="match status" value="1"/>
</dbReference>
<dbReference type="SUPFAM" id="SSF53850">
    <property type="entry name" value="Periplasmic binding protein-like II"/>
    <property type="match status" value="1"/>
</dbReference>
<sequence length="309" mass="34008">MDIRQLRYLIALAREKHFTRAAEACFVTQPTLSGRIRQLEEELGVPIVLRGQRYHGLTPEGERVLRWAKKIVEDFDGMRRDLSMLSDEPEGRMTLGVVPSAMPCLPPLTEALRLRHPRIGFEILSLTSRQIARELEDFRIDAGITYLDSEPLGIGGAWPLYTEHYRLFVTADSPLTRRSEVTWAEAAVLPLCALTPDMQNRRILDAAFAEAGQMPRPMIESNSVLALCAHVAHGGYAAVLPEHFLAVLGGAGRIRSIPLVAPVLSHTIGIVALERDPLPPLLSALIDASKSLGGFSDFALDPAGDGRPR</sequence>
<dbReference type="CDD" id="cd05466">
    <property type="entry name" value="PBP2_LTTR_substrate"/>
    <property type="match status" value="1"/>
</dbReference>
<dbReference type="InterPro" id="IPR000847">
    <property type="entry name" value="LysR_HTH_N"/>
</dbReference>
<dbReference type="InterPro" id="IPR036388">
    <property type="entry name" value="WH-like_DNA-bd_sf"/>
</dbReference>
<dbReference type="Pfam" id="PF00126">
    <property type="entry name" value="HTH_1"/>
    <property type="match status" value="1"/>
</dbReference>
<proteinExistence type="inferred from homology"/>